<proteinExistence type="predicted"/>
<organism evidence="1">
    <name type="scientific">Rhizophora mucronata</name>
    <name type="common">Asiatic mangrove</name>
    <dbReference type="NCBI Taxonomy" id="61149"/>
    <lineage>
        <taxon>Eukaryota</taxon>
        <taxon>Viridiplantae</taxon>
        <taxon>Streptophyta</taxon>
        <taxon>Embryophyta</taxon>
        <taxon>Tracheophyta</taxon>
        <taxon>Spermatophyta</taxon>
        <taxon>Magnoliopsida</taxon>
        <taxon>eudicotyledons</taxon>
        <taxon>Gunneridae</taxon>
        <taxon>Pentapetalae</taxon>
        <taxon>rosids</taxon>
        <taxon>fabids</taxon>
        <taxon>Malpighiales</taxon>
        <taxon>Rhizophoraceae</taxon>
        <taxon>Rhizophora</taxon>
    </lineage>
</organism>
<dbReference type="EMBL" id="GGEC01071320">
    <property type="protein sequence ID" value="MBX51804.1"/>
    <property type="molecule type" value="Transcribed_RNA"/>
</dbReference>
<sequence>MWKSTTNILITA</sequence>
<reference evidence="1" key="1">
    <citation type="submission" date="2018-02" db="EMBL/GenBank/DDBJ databases">
        <title>Rhizophora mucronata_Transcriptome.</title>
        <authorList>
            <person name="Meera S.P."/>
            <person name="Sreeshan A."/>
            <person name="Augustine A."/>
        </authorList>
    </citation>
    <scope>NUCLEOTIDE SEQUENCE</scope>
    <source>
        <tissue evidence="1">Leaf</tissue>
    </source>
</reference>
<name>A0A2P2PAN7_RHIMU</name>
<accession>A0A2P2PAN7</accession>
<evidence type="ECO:0000313" key="1">
    <source>
        <dbReference type="EMBL" id="MBX51804.1"/>
    </source>
</evidence>
<protein>
    <submittedName>
        <fullName evidence="1">Uncharacterized protein</fullName>
    </submittedName>
</protein>